<reference evidence="1 2" key="1">
    <citation type="submission" date="2014-06" db="EMBL/GenBank/DDBJ databases">
        <title>Draft genome sequence of the putrescine producing strain Lactococcus lactis subsp cremoris GE214.</title>
        <authorList>
            <person name="Ladero V."/>
            <person name="Linares D.M."/>
            <person name="del Rio B."/>
            <person name="Mayo B."/>
            <person name="Martin M.C."/>
            <person name="Fernandez M."/>
            <person name="Alvarez M.A."/>
        </authorList>
    </citation>
    <scope>NUCLEOTIDE SEQUENCE [LARGE SCALE GENOMIC DNA]</scope>
    <source>
        <strain evidence="1 2">GE214</strain>
    </source>
</reference>
<dbReference type="SMR" id="A0A084A738"/>
<organism evidence="1 2">
    <name type="scientific">Lactococcus cremoris subsp. cremoris GE214</name>
    <dbReference type="NCBI Taxonomy" id="1415168"/>
    <lineage>
        <taxon>Bacteria</taxon>
        <taxon>Bacillati</taxon>
        <taxon>Bacillota</taxon>
        <taxon>Bacilli</taxon>
        <taxon>Lactobacillales</taxon>
        <taxon>Streptococcaceae</taxon>
        <taxon>Lactococcus</taxon>
        <taxon>Lactococcus cremoris subsp. cremoris</taxon>
    </lineage>
</organism>
<dbReference type="PANTHER" id="PTHR36503">
    <property type="entry name" value="BLR2520 PROTEIN"/>
    <property type="match status" value="1"/>
</dbReference>
<protein>
    <recommendedName>
        <fullName evidence="3">Glyoxalase</fullName>
    </recommendedName>
</protein>
<dbReference type="InterPro" id="IPR029068">
    <property type="entry name" value="Glyas_Bleomycin-R_OHBP_Dase"/>
</dbReference>
<comment type="caution">
    <text evidence="1">The sequence shown here is derived from an EMBL/GenBank/DDBJ whole genome shotgun (WGS) entry which is preliminary data.</text>
</comment>
<dbReference type="Proteomes" id="UP000028401">
    <property type="component" value="Unassembled WGS sequence"/>
</dbReference>
<dbReference type="PATRIC" id="fig|1415168.3.peg.2811"/>
<gene>
    <name evidence="1" type="ORF">U725_02754</name>
</gene>
<dbReference type="SUPFAM" id="SSF54593">
    <property type="entry name" value="Glyoxalase/Bleomycin resistance protein/Dihydroxybiphenyl dioxygenase"/>
    <property type="match status" value="1"/>
</dbReference>
<dbReference type="Gene3D" id="3.10.180.10">
    <property type="entry name" value="2,3-Dihydroxybiphenyl 1,2-Dioxygenase, domain 1"/>
    <property type="match status" value="1"/>
</dbReference>
<accession>A0A084A738</accession>
<proteinExistence type="predicted"/>
<sequence>MTTMVFVNFPVTDIQASTTFYEKIGFKKNPNFSDNLVSCMVWDENFFIMLLSHERYQSFIGERKIADTRTTSAALISFTLPDANAVKNFGKLASENGGKSIHLDDGIPEEMMYGLEVHDLDGNCLEPVWMNPEMNNN</sequence>
<dbReference type="CDD" id="cd09012">
    <property type="entry name" value="VOC_like"/>
    <property type="match status" value="1"/>
</dbReference>
<name>A0A084A738_LACLC</name>
<dbReference type="PANTHER" id="PTHR36503:SF2">
    <property type="entry name" value="BLR2408 PROTEIN"/>
    <property type="match status" value="1"/>
</dbReference>
<dbReference type="RefSeq" id="WP_011835040.1">
    <property type="nucleotide sequence ID" value="NZ_AZSI01000224.1"/>
</dbReference>
<evidence type="ECO:0008006" key="3">
    <source>
        <dbReference type="Google" id="ProtNLM"/>
    </source>
</evidence>
<dbReference type="EMBL" id="AZSI01000224">
    <property type="protein sequence ID" value="KEY61117.1"/>
    <property type="molecule type" value="Genomic_DNA"/>
</dbReference>
<dbReference type="AlphaFoldDB" id="A0A084A738"/>
<evidence type="ECO:0000313" key="2">
    <source>
        <dbReference type="Proteomes" id="UP000028401"/>
    </source>
</evidence>
<evidence type="ECO:0000313" key="1">
    <source>
        <dbReference type="EMBL" id="KEY61117.1"/>
    </source>
</evidence>